<dbReference type="GeneID" id="32586714"/>
<keyword evidence="4" id="KW-1185">Reference proteome</keyword>
<name>A0A176Z9P7_9BRAD</name>
<dbReference type="InterPro" id="IPR025570">
    <property type="entry name" value="DUF4337"/>
</dbReference>
<dbReference type="Proteomes" id="UP000077173">
    <property type="component" value="Unassembled WGS sequence"/>
</dbReference>
<accession>A0A176Z9P7</accession>
<keyword evidence="2" id="KW-0812">Transmembrane</keyword>
<gene>
    <name evidence="3" type="ORF">AXW67_09295</name>
</gene>
<feature type="transmembrane region" description="Helical" evidence="2">
    <location>
        <begin position="168"/>
        <end position="189"/>
    </location>
</feature>
<feature type="region of interest" description="Disordered" evidence="1">
    <location>
        <begin position="106"/>
        <end position="134"/>
    </location>
</feature>
<comment type="caution">
    <text evidence="3">The sequence shown here is derived from an EMBL/GenBank/DDBJ whole genome shotgun (WGS) entry which is preliminary data.</text>
</comment>
<evidence type="ECO:0000313" key="4">
    <source>
        <dbReference type="Proteomes" id="UP000077173"/>
    </source>
</evidence>
<reference evidence="3 4" key="1">
    <citation type="submission" date="2016-02" db="EMBL/GenBank/DDBJ databases">
        <title>Draft genome sequence of the strain BR 10247T Bradyrhizobium neotropicale isolated from nodules of Centrolobium paraense.</title>
        <authorList>
            <person name="Simoes-Araujo J.L."/>
            <person name="Barauna A.C."/>
            <person name="Silva K."/>
            <person name="Zilli J.E."/>
        </authorList>
    </citation>
    <scope>NUCLEOTIDE SEQUENCE [LARGE SCALE GENOMIC DNA]</scope>
    <source>
        <strain evidence="3 4">BR 10247</strain>
    </source>
</reference>
<evidence type="ECO:0008006" key="5">
    <source>
        <dbReference type="Google" id="ProtNLM"/>
    </source>
</evidence>
<protein>
    <recommendedName>
        <fullName evidence="5">DUF4337 domain-containing protein</fullName>
    </recommendedName>
</protein>
<keyword evidence="2" id="KW-0472">Membrane</keyword>
<dbReference type="Pfam" id="PF14235">
    <property type="entry name" value="DUF4337"/>
    <property type="match status" value="1"/>
</dbReference>
<feature type="transmembrane region" description="Helical" evidence="2">
    <location>
        <begin position="23"/>
        <end position="41"/>
    </location>
</feature>
<dbReference type="EMBL" id="LSEF01000046">
    <property type="protein sequence ID" value="OAF17371.1"/>
    <property type="molecule type" value="Genomic_DNA"/>
</dbReference>
<organism evidence="3 4">
    <name type="scientific">Bradyrhizobium neotropicale</name>
    <dbReference type="NCBI Taxonomy" id="1497615"/>
    <lineage>
        <taxon>Bacteria</taxon>
        <taxon>Pseudomonadati</taxon>
        <taxon>Pseudomonadota</taxon>
        <taxon>Alphaproteobacteria</taxon>
        <taxon>Hyphomicrobiales</taxon>
        <taxon>Nitrobacteraceae</taxon>
        <taxon>Bradyrhizobium</taxon>
    </lineage>
</organism>
<keyword evidence="2" id="KW-1133">Transmembrane helix</keyword>
<evidence type="ECO:0000313" key="3">
    <source>
        <dbReference type="EMBL" id="OAF17371.1"/>
    </source>
</evidence>
<dbReference type="RefSeq" id="WP_063678440.1">
    <property type="nucleotide sequence ID" value="NZ_LSEF01000046.1"/>
</dbReference>
<proteinExistence type="predicted"/>
<sequence length="197" mass="21252">MSAHESMEHAEHAEHASGENRKIALLIAVLALFLAISETLGKGAQTEAISKNVESANLWAFFQAKSIRRTVVQTAAEQGKLTLGSSADDATKAAVQKQIDDWQKTAARYRSEPETGEGTEQLAEKAKHAEHERDEASAKYHHFELASAAFQIGIVLASATIITGMFALAYVGGILTLAGLVMTALGLWWPHLLHLHG</sequence>
<evidence type="ECO:0000256" key="2">
    <source>
        <dbReference type="SAM" id="Phobius"/>
    </source>
</evidence>
<feature type="compositionally biased region" description="Basic and acidic residues" evidence="1">
    <location>
        <begin position="122"/>
        <end position="134"/>
    </location>
</feature>
<evidence type="ECO:0000256" key="1">
    <source>
        <dbReference type="SAM" id="MobiDB-lite"/>
    </source>
</evidence>
<dbReference type="AlphaFoldDB" id="A0A176Z9P7"/>